<comment type="caution">
    <text evidence="1">The sequence shown here is derived from an EMBL/GenBank/DDBJ whole genome shotgun (WGS) entry which is preliminary data.</text>
</comment>
<evidence type="ECO:0000313" key="2">
    <source>
        <dbReference type="Proteomes" id="UP000696573"/>
    </source>
</evidence>
<dbReference type="Proteomes" id="UP000696573">
    <property type="component" value="Unassembled WGS sequence"/>
</dbReference>
<reference evidence="1" key="1">
    <citation type="submission" date="2021-10" db="EMBL/GenBank/DDBJ databases">
        <authorList>
            <person name="Piombo E."/>
        </authorList>
    </citation>
    <scope>NUCLEOTIDE SEQUENCE</scope>
</reference>
<protein>
    <submittedName>
        <fullName evidence="1">Uncharacterized protein</fullName>
    </submittedName>
</protein>
<proteinExistence type="predicted"/>
<dbReference type="EMBL" id="CABFNQ020000444">
    <property type="protein sequence ID" value="CAH0015271.1"/>
    <property type="molecule type" value="Genomic_DNA"/>
</dbReference>
<organism evidence="1 2">
    <name type="scientific">Clonostachys rhizophaga</name>
    <dbReference type="NCBI Taxonomy" id="160324"/>
    <lineage>
        <taxon>Eukaryota</taxon>
        <taxon>Fungi</taxon>
        <taxon>Dikarya</taxon>
        <taxon>Ascomycota</taxon>
        <taxon>Pezizomycotina</taxon>
        <taxon>Sordariomycetes</taxon>
        <taxon>Hypocreomycetidae</taxon>
        <taxon>Hypocreales</taxon>
        <taxon>Bionectriaceae</taxon>
        <taxon>Clonostachys</taxon>
    </lineage>
</organism>
<gene>
    <name evidence="1" type="ORF">CRHIZ90672A_00001116</name>
</gene>
<accession>A0A9N9UZN1</accession>
<dbReference type="AlphaFoldDB" id="A0A9N9UZN1"/>
<keyword evidence="2" id="KW-1185">Reference proteome</keyword>
<name>A0A9N9UZN1_9HYPO</name>
<evidence type="ECO:0000313" key="1">
    <source>
        <dbReference type="EMBL" id="CAH0015271.1"/>
    </source>
</evidence>
<sequence>MSVSTSGTGSRIVGQHGEMSYDLVGRLTCWPGTDLEQNRDTKWKGDGTELATLDVAVAPLTR</sequence>